<dbReference type="GO" id="GO:0008168">
    <property type="term" value="F:methyltransferase activity"/>
    <property type="evidence" value="ECO:0007669"/>
    <property type="project" value="TreeGrafter"/>
</dbReference>
<dbReference type="GO" id="GO:0005634">
    <property type="term" value="C:nucleus"/>
    <property type="evidence" value="ECO:0007669"/>
    <property type="project" value="TreeGrafter"/>
</dbReference>
<dbReference type="GO" id="GO:0036396">
    <property type="term" value="C:RNA N6-methyladenosine methyltransferase complex"/>
    <property type="evidence" value="ECO:0007669"/>
    <property type="project" value="TreeGrafter"/>
</dbReference>
<dbReference type="PANTHER" id="PTHR12829:SF8">
    <property type="entry name" value="CHROMOSOME UNDETERMINED SCAFFOLD_82, WHOLE GENOME SHOTGUN SEQUENCE"/>
    <property type="match status" value="1"/>
</dbReference>
<dbReference type="PROSITE" id="PS51143">
    <property type="entry name" value="MT_A70"/>
    <property type="match status" value="1"/>
</dbReference>
<evidence type="ECO:0000256" key="2">
    <source>
        <dbReference type="SAM" id="MobiDB-lite"/>
    </source>
</evidence>
<gene>
    <name evidence="3" type="ORF">IWQ60_003199</name>
</gene>
<feature type="region of interest" description="Disordered" evidence="2">
    <location>
        <begin position="187"/>
        <end position="216"/>
    </location>
</feature>
<proteinExistence type="inferred from homology"/>
<dbReference type="InterPro" id="IPR007757">
    <property type="entry name" value="MT-A70-like"/>
</dbReference>
<evidence type="ECO:0000313" key="3">
    <source>
        <dbReference type="EMBL" id="KAJ1927116.1"/>
    </source>
</evidence>
<dbReference type="OrthoDB" id="426718at2759"/>
<organism evidence="3 4">
    <name type="scientific">Tieghemiomyces parasiticus</name>
    <dbReference type="NCBI Taxonomy" id="78921"/>
    <lineage>
        <taxon>Eukaryota</taxon>
        <taxon>Fungi</taxon>
        <taxon>Fungi incertae sedis</taxon>
        <taxon>Zoopagomycota</taxon>
        <taxon>Kickxellomycotina</taxon>
        <taxon>Dimargaritomycetes</taxon>
        <taxon>Dimargaritales</taxon>
        <taxon>Dimargaritaceae</taxon>
        <taxon>Tieghemiomyces</taxon>
    </lineage>
</organism>
<protein>
    <submittedName>
        <fullName evidence="3">Uncharacterized protein</fullName>
    </submittedName>
</protein>
<reference evidence="3" key="1">
    <citation type="submission" date="2022-07" db="EMBL/GenBank/DDBJ databases">
        <title>Phylogenomic reconstructions and comparative analyses of Kickxellomycotina fungi.</title>
        <authorList>
            <person name="Reynolds N.K."/>
            <person name="Stajich J.E."/>
            <person name="Barry K."/>
            <person name="Grigoriev I.V."/>
            <person name="Crous P."/>
            <person name="Smith M.E."/>
        </authorList>
    </citation>
    <scope>NUCLEOTIDE SEQUENCE</scope>
    <source>
        <strain evidence="3">RSA 861</strain>
    </source>
</reference>
<sequence length="446" mass="50873">MVETRRRARPKREASNAHYVGYVEDDESVEAIMKKFEELERIQRQVAGRSSTSQTATPQPTAEPTIKEEDTISPSVTTDVATTGDADPSDSPDQVASAVLLPPSGTTIVMGMGHRTESDPPPLTQEQLEEVFRQTSSFTVKTATIDYEDYEELEWWKAEMEDANTAEFVEENDYVAVDDEFWDEEFGEAPAKKARGKRATTAGTTATPKEPRAPRHDKESIIQRYRIMQVKLQDKQGNYFFIRKKVSAVDPSLPTYVRIPPVPIPSSWVFHITNLIDQQLVPECHRRVDDDIFAMDLLGLGNRFQAIYMDPPLLLPGEPATPGKITIDQLSSLPVGNMTPNGFLFVWVEKELLPDMVYLAARWRFKYVENFCWIKKRVNNQIARQTSTYFRKSKLTLLIFRKEGEIDIRHQRSPDSLFDFIKPTEPVELQLRSVCRNLVGGRLKVQ</sequence>
<dbReference type="AlphaFoldDB" id="A0A9W8AHU5"/>
<dbReference type="SUPFAM" id="SSF53335">
    <property type="entry name" value="S-adenosyl-L-methionine-dependent methyltransferases"/>
    <property type="match status" value="1"/>
</dbReference>
<feature type="compositionally biased region" description="Low complexity" evidence="2">
    <location>
        <begin position="199"/>
        <end position="208"/>
    </location>
</feature>
<comment type="caution">
    <text evidence="3">The sequence shown here is derived from an EMBL/GenBank/DDBJ whole genome shotgun (WGS) entry which is preliminary data.</text>
</comment>
<feature type="compositionally biased region" description="Low complexity" evidence="2">
    <location>
        <begin position="50"/>
        <end position="64"/>
    </location>
</feature>
<dbReference type="EMBL" id="JANBPT010000133">
    <property type="protein sequence ID" value="KAJ1927116.1"/>
    <property type="molecule type" value="Genomic_DNA"/>
</dbReference>
<accession>A0A9W8AHU5</accession>
<evidence type="ECO:0000256" key="1">
    <source>
        <dbReference type="PROSITE-ProRule" id="PRU00489"/>
    </source>
</evidence>
<keyword evidence="4" id="KW-1185">Reference proteome</keyword>
<dbReference type="PANTHER" id="PTHR12829">
    <property type="entry name" value="N6-ADENOSINE-METHYLTRANSFERASE"/>
    <property type="match status" value="1"/>
</dbReference>
<feature type="region of interest" description="Disordered" evidence="2">
    <location>
        <begin position="44"/>
        <end position="97"/>
    </location>
</feature>
<comment type="similarity">
    <text evidence="1">Belongs to the MT-A70-like family.</text>
</comment>
<name>A0A9W8AHU5_9FUNG</name>
<dbReference type="InterPro" id="IPR029063">
    <property type="entry name" value="SAM-dependent_MTases_sf"/>
</dbReference>
<dbReference type="Pfam" id="PF05063">
    <property type="entry name" value="MT-A70"/>
    <property type="match status" value="1"/>
</dbReference>
<evidence type="ECO:0000313" key="4">
    <source>
        <dbReference type="Proteomes" id="UP001150569"/>
    </source>
</evidence>
<feature type="compositionally biased region" description="Low complexity" evidence="2">
    <location>
        <begin position="76"/>
        <end position="86"/>
    </location>
</feature>
<dbReference type="Proteomes" id="UP001150569">
    <property type="component" value="Unassembled WGS sequence"/>
</dbReference>